<name>A0AA88A8I4_FICCA</name>
<protein>
    <submittedName>
        <fullName evidence="1">Uncharacterized protein</fullName>
    </submittedName>
</protein>
<sequence length="74" mass="8765">MEDMVNRWQSLSLTAEEEDVYGVIDEVLEKDIKRKLMELDKELDGALALDEFNWKQRSRVEWLKGGDRGMADRY</sequence>
<accession>A0AA88A8I4</accession>
<keyword evidence="2" id="KW-1185">Reference proteome</keyword>
<evidence type="ECO:0000313" key="2">
    <source>
        <dbReference type="Proteomes" id="UP001187192"/>
    </source>
</evidence>
<organism evidence="1 2">
    <name type="scientific">Ficus carica</name>
    <name type="common">Common fig</name>
    <dbReference type="NCBI Taxonomy" id="3494"/>
    <lineage>
        <taxon>Eukaryota</taxon>
        <taxon>Viridiplantae</taxon>
        <taxon>Streptophyta</taxon>
        <taxon>Embryophyta</taxon>
        <taxon>Tracheophyta</taxon>
        <taxon>Spermatophyta</taxon>
        <taxon>Magnoliopsida</taxon>
        <taxon>eudicotyledons</taxon>
        <taxon>Gunneridae</taxon>
        <taxon>Pentapetalae</taxon>
        <taxon>rosids</taxon>
        <taxon>fabids</taxon>
        <taxon>Rosales</taxon>
        <taxon>Moraceae</taxon>
        <taxon>Ficeae</taxon>
        <taxon>Ficus</taxon>
    </lineage>
</organism>
<comment type="caution">
    <text evidence="1">The sequence shown here is derived from an EMBL/GenBank/DDBJ whole genome shotgun (WGS) entry which is preliminary data.</text>
</comment>
<gene>
    <name evidence="1" type="ORF">TIFTF001_017703</name>
</gene>
<dbReference type="Proteomes" id="UP001187192">
    <property type="component" value="Unassembled WGS sequence"/>
</dbReference>
<proteinExistence type="predicted"/>
<dbReference type="EMBL" id="BTGU01000028">
    <property type="protein sequence ID" value="GMN48527.1"/>
    <property type="molecule type" value="Genomic_DNA"/>
</dbReference>
<reference evidence="1" key="1">
    <citation type="submission" date="2023-07" db="EMBL/GenBank/DDBJ databases">
        <title>draft genome sequence of fig (Ficus carica).</title>
        <authorList>
            <person name="Takahashi T."/>
            <person name="Nishimura K."/>
        </authorList>
    </citation>
    <scope>NUCLEOTIDE SEQUENCE</scope>
</reference>
<dbReference type="AlphaFoldDB" id="A0AA88A8I4"/>
<evidence type="ECO:0000313" key="1">
    <source>
        <dbReference type="EMBL" id="GMN48527.1"/>
    </source>
</evidence>